<comment type="pathway">
    <text evidence="5">Cofactor biosynthesis; coenzyme A biosynthesis; CoA from (R)-pantothenate: step 5/5.</text>
</comment>
<evidence type="ECO:0000256" key="2">
    <source>
        <dbReference type="ARBA" id="ARBA00022741"/>
    </source>
</evidence>
<keyword evidence="5 7" id="KW-0808">Transferase</keyword>
<evidence type="ECO:0000256" key="3">
    <source>
        <dbReference type="ARBA" id="ARBA00022840"/>
    </source>
</evidence>
<dbReference type="RefSeq" id="WP_085787060.1">
    <property type="nucleotide sequence ID" value="NZ_CP019937.1"/>
</dbReference>
<dbReference type="KEGG" id="kro:BVG79_02359"/>
<keyword evidence="3 5" id="KW-0067">ATP-binding</keyword>
<dbReference type="HAMAP" id="MF_00376">
    <property type="entry name" value="Dephospho_CoA_kinase"/>
    <property type="match status" value="1"/>
</dbReference>
<dbReference type="OrthoDB" id="9812943at2"/>
<dbReference type="EC" id="2.7.1.24" evidence="5 6"/>
<dbReference type="GO" id="GO:0015937">
    <property type="term" value="P:coenzyme A biosynthetic process"/>
    <property type="evidence" value="ECO:0007669"/>
    <property type="project" value="UniProtKB-UniRule"/>
</dbReference>
<evidence type="ECO:0000313" key="8">
    <source>
        <dbReference type="Proteomes" id="UP000242447"/>
    </source>
</evidence>
<accession>A0A1W6P2P2</accession>
<evidence type="ECO:0000256" key="1">
    <source>
        <dbReference type="ARBA" id="ARBA00009018"/>
    </source>
</evidence>
<gene>
    <name evidence="5 7" type="primary">coaE</name>
    <name evidence="7" type="ORF">BVG79_02359</name>
</gene>
<reference evidence="7 8" key="1">
    <citation type="submission" date="2017-02" db="EMBL/GenBank/DDBJ databases">
        <title>Ketogulonicigenium robustum SPU B003 Genome sequencing and assembly.</title>
        <authorList>
            <person name="Li Y."/>
            <person name="Liu L."/>
            <person name="Wang C."/>
            <person name="Zhang M."/>
            <person name="Zhang T."/>
            <person name="Zhang Y."/>
        </authorList>
    </citation>
    <scope>NUCLEOTIDE SEQUENCE [LARGE SCALE GENOMIC DNA]</scope>
    <source>
        <strain evidence="7 8">SPU_B003</strain>
    </source>
</reference>
<evidence type="ECO:0000256" key="6">
    <source>
        <dbReference type="NCBIfam" id="TIGR00152"/>
    </source>
</evidence>
<dbReference type="Gene3D" id="3.40.50.300">
    <property type="entry name" value="P-loop containing nucleotide triphosphate hydrolases"/>
    <property type="match status" value="1"/>
</dbReference>
<protein>
    <recommendedName>
        <fullName evidence="5 6">Dephospho-CoA kinase</fullName>
        <ecNumber evidence="5 6">2.7.1.24</ecNumber>
    </recommendedName>
    <alternativeName>
        <fullName evidence="5">Dephosphocoenzyme A kinase</fullName>
    </alternativeName>
</protein>
<proteinExistence type="inferred from homology"/>
<dbReference type="EMBL" id="CP019937">
    <property type="protein sequence ID" value="ARO15699.1"/>
    <property type="molecule type" value="Genomic_DNA"/>
</dbReference>
<evidence type="ECO:0000256" key="4">
    <source>
        <dbReference type="ARBA" id="ARBA00022993"/>
    </source>
</evidence>
<dbReference type="Pfam" id="PF01121">
    <property type="entry name" value="CoaE"/>
    <property type="match status" value="1"/>
</dbReference>
<dbReference type="NCBIfam" id="TIGR00152">
    <property type="entry name" value="dephospho-CoA kinase"/>
    <property type="match status" value="1"/>
</dbReference>
<keyword evidence="4 5" id="KW-0173">Coenzyme A biosynthesis</keyword>
<keyword evidence="2 5" id="KW-0547">Nucleotide-binding</keyword>
<keyword evidence="5 7" id="KW-0418">Kinase</keyword>
<sequence length="198" mass="20894">MSFLLGLTGSIGMGKSTTAGLFAAQSVPVWDADAAVHHLYGAGGAAVKPVAAAFPDALVDGAIDRARLRAALACAPERLGELEAIVHPLTAEDRAQFIAHHKAAPVLLFDIPLLFETGAQDWLDAVVVVTAPADVQKARVLQRPGMDDATLARILQRQMPDSQKRQLADYIIETTSLPQAAAHVQQVLNALPKGKPDA</sequence>
<dbReference type="STRING" id="92947.BVG79_02359"/>
<comment type="similarity">
    <text evidence="1 5">Belongs to the CoaE family.</text>
</comment>
<organism evidence="7 8">
    <name type="scientific">Ketogulonicigenium robustum</name>
    <dbReference type="NCBI Taxonomy" id="92947"/>
    <lineage>
        <taxon>Bacteria</taxon>
        <taxon>Pseudomonadati</taxon>
        <taxon>Pseudomonadota</taxon>
        <taxon>Alphaproteobacteria</taxon>
        <taxon>Rhodobacterales</taxon>
        <taxon>Roseobacteraceae</taxon>
        <taxon>Ketogulonicigenium</taxon>
    </lineage>
</organism>
<dbReference type="GO" id="GO:0005737">
    <property type="term" value="C:cytoplasm"/>
    <property type="evidence" value="ECO:0007669"/>
    <property type="project" value="UniProtKB-SubCell"/>
</dbReference>
<dbReference type="AlphaFoldDB" id="A0A1W6P2P2"/>
<dbReference type="SUPFAM" id="SSF52540">
    <property type="entry name" value="P-loop containing nucleoside triphosphate hydrolases"/>
    <property type="match status" value="1"/>
</dbReference>
<comment type="subcellular location">
    <subcellularLocation>
        <location evidence="5">Cytoplasm</location>
    </subcellularLocation>
</comment>
<dbReference type="InterPro" id="IPR001977">
    <property type="entry name" value="Depp_CoAkinase"/>
</dbReference>
<evidence type="ECO:0000313" key="7">
    <source>
        <dbReference type="EMBL" id="ARO15699.1"/>
    </source>
</evidence>
<name>A0A1W6P2P2_9RHOB</name>
<dbReference type="CDD" id="cd02022">
    <property type="entry name" value="DPCK"/>
    <property type="match status" value="1"/>
</dbReference>
<dbReference type="GO" id="GO:0004140">
    <property type="term" value="F:dephospho-CoA kinase activity"/>
    <property type="evidence" value="ECO:0007669"/>
    <property type="project" value="UniProtKB-UniRule"/>
</dbReference>
<feature type="binding site" evidence="5">
    <location>
        <begin position="12"/>
        <end position="17"/>
    </location>
    <ligand>
        <name>ATP</name>
        <dbReference type="ChEBI" id="CHEBI:30616"/>
    </ligand>
</feature>
<dbReference type="UniPathway" id="UPA00241">
    <property type="reaction ID" value="UER00356"/>
</dbReference>
<dbReference type="GO" id="GO:0005524">
    <property type="term" value="F:ATP binding"/>
    <property type="evidence" value="ECO:0007669"/>
    <property type="project" value="UniProtKB-UniRule"/>
</dbReference>
<dbReference type="PROSITE" id="PS51219">
    <property type="entry name" value="DPCK"/>
    <property type="match status" value="1"/>
</dbReference>
<dbReference type="PANTHER" id="PTHR10695:SF46">
    <property type="entry name" value="BIFUNCTIONAL COENZYME A SYNTHASE-RELATED"/>
    <property type="match status" value="1"/>
</dbReference>
<dbReference type="InterPro" id="IPR027417">
    <property type="entry name" value="P-loop_NTPase"/>
</dbReference>
<comment type="function">
    <text evidence="5">Catalyzes the phosphorylation of the 3'-hydroxyl group of dephosphocoenzyme A to form coenzyme A.</text>
</comment>
<comment type="catalytic activity">
    <reaction evidence="5">
        <text>3'-dephospho-CoA + ATP = ADP + CoA + H(+)</text>
        <dbReference type="Rhea" id="RHEA:18245"/>
        <dbReference type="ChEBI" id="CHEBI:15378"/>
        <dbReference type="ChEBI" id="CHEBI:30616"/>
        <dbReference type="ChEBI" id="CHEBI:57287"/>
        <dbReference type="ChEBI" id="CHEBI:57328"/>
        <dbReference type="ChEBI" id="CHEBI:456216"/>
        <dbReference type="EC" id="2.7.1.24"/>
    </reaction>
</comment>
<dbReference type="PANTHER" id="PTHR10695">
    <property type="entry name" value="DEPHOSPHO-COA KINASE-RELATED"/>
    <property type="match status" value="1"/>
</dbReference>
<evidence type="ECO:0000256" key="5">
    <source>
        <dbReference type="HAMAP-Rule" id="MF_00376"/>
    </source>
</evidence>
<keyword evidence="8" id="KW-1185">Reference proteome</keyword>
<keyword evidence="5" id="KW-0963">Cytoplasm</keyword>
<dbReference type="Proteomes" id="UP000242447">
    <property type="component" value="Chromosome"/>
</dbReference>